<dbReference type="Gene3D" id="1.10.357.10">
    <property type="entry name" value="Tetracycline Repressor, domain 2"/>
    <property type="match status" value="1"/>
</dbReference>
<dbReference type="Proteomes" id="UP000198901">
    <property type="component" value="Unassembled WGS sequence"/>
</dbReference>
<evidence type="ECO:0000313" key="7">
    <source>
        <dbReference type="Proteomes" id="UP000198901"/>
    </source>
</evidence>
<keyword evidence="1" id="KW-0805">Transcription regulation</keyword>
<evidence type="ECO:0000256" key="2">
    <source>
        <dbReference type="ARBA" id="ARBA00023125"/>
    </source>
</evidence>
<dbReference type="AlphaFoldDB" id="A0A1G9VYR2"/>
<feature type="domain" description="HTH tetR-type" evidence="5">
    <location>
        <begin position="12"/>
        <end position="72"/>
    </location>
</feature>
<dbReference type="PROSITE" id="PS50977">
    <property type="entry name" value="HTH_TETR_2"/>
    <property type="match status" value="1"/>
</dbReference>
<dbReference type="GO" id="GO:0003700">
    <property type="term" value="F:DNA-binding transcription factor activity"/>
    <property type="evidence" value="ECO:0007669"/>
    <property type="project" value="TreeGrafter"/>
</dbReference>
<dbReference type="STRING" id="563176.SAMN04488090_4193"/>
<dbReference type="Pfam" id="PF13305">
    <property type="entry name" value="TetR_C_33"/>
    <property type="match status" value="1"/>
</dbReference>
<dbReference type="PROSITE" id="PS50890">
    <property type="entry name" value="PUA"/>
    <property type="match status" value="1"/>
</dbReference>
<dbReference type="GO" id="GO:0000976">
    <property type="term" value="F:transcription cis-regulatory region binding"/>
    <property type="evidence" value="ECO:0007669"/>
    <property type="project" value="TreeGrafter"/>
</dbReference>
<dbReference type="InterPro" id="IPR036271">
    <property type="entry name" value="Tet_transcr_reg_TetR-rel_C_sf"/>
</dbReference>
<dbReference type="OrthoDB" id="594604at2"/>
<dbReference type="InterPro" id="IPR050109">
    <property type="entry name" value="HTH-type_TetR-like_transc_reg"/>
</dbReference>
<dbReference type="RefSeq" id="WP_093207589.1">
    <property type="nucleotide sequence ID" value="NZ_FNGS01000009.1"/>
</dbReference>
<evidence type="ECO:0000256" key="1">
    <source>
        <dbReference type="ARBA" id="ARBA00023015"/>
    </source>
</evidence>
<feature type="DNA-binding region" description="H-T-H motif" evidence="4">
    <location>
        <begin position="35"/>
        <end position="54"/>
    </location>
</feature>
<dbReference type="InterPro" id="IPR025996">
    <property type="entry name" value="MT1864/Rv1816-like_C"/>
</dbReference>
<keyword evidence="3" id="KW-0804">Transcription</keyword>
<gene>
    <name evidence="6" type="ORF">SAMN04488090_4193</name>
</gene>
<reference evidence="6 7" key="1">
    <citation type="submission" date="2016-10" db="EMBL/GenBank/DDBJ databases">
        <authorList>
            <person name="de Groot N.N."/>
        </authorList>
    </citation>
    <scope>NUCLEOTIDE SEQUENCE [LARGE SCALE GENOMIC DNA]</scope>
    <source>
        <strain evidence="6 7">DSM 21668</strain>
    </source>
</reference>
<organism evidence="6 7">
    <name type="scientific">Siphonobacter aquaeclarae</name>
    <dbReference type="NCBI Taxonomy" id="563176"/>
    <lineage>
        <taxon>Bacteria</taxon>
        <taxon>Pseudomonadati</taxon>
        <taxon>Bacteroidota</taxon>
        <taxon>Cytophagia</taxon>
        <taxon>Cytophagales</taxon>
        <taxon>Cytophagaceae</taxon>
        <taxon>Siphonobacter</taxon>
    </lineage>
</organism>
<dbReference type="PANTHER" id="PTHR30055:SF212">
    <property type="entry name" value="TETR-FAMILY FAMILY TRANSCRIPTIONAL REGULATOR"/>
    <property type="match status" value="1"/>
</dbReference>
<protein>
    <submittedName>
        <fullName evidence="6">Transcriptional regulator, TetR family</fullName>
    </submittedName>
</protein>
<evidence type="ECO:0000259" key="5">
    <source>
        <dbReference type="PROSITE" id="PS50977"/>
    </source>
</evidence>
<dbReference type="InterPro" id="IPR009057">
    <property type="entry name" value="Homeodomain-like_sf"/>
</dbReference>
<dbReference type="PANTHER" id="PTHR30055">
    <property type="entry name" value="HTH-TYPE TRANSCRIPTIONAL REGULATOR RUTR"/>
    <property type="match status" value="1"/>
</dbReference>
<sequence>MGIAERKERERHEMRKLILEKAKEVFIEEGYDKASIRAIAERIEYSPATIYLYFKDKDELFFAVHELGFFELFDQMQTLASIENPLERLRQMGFIYLRFAGENPEMYDLMFISRAPINALKKDPTEDEWYCGNRVFNLLCAVIQENMDKGMIRQNDLMVTALSIWSFVHGLASLHIRGRLDVFPQELDLRELVTHSIDNLINLIKA</sequence>
<dbReference type="SUPFAM" id="SSF46689">
    <property type="entry name" value="Homeodomain-like"/>
    <property type="match status" value="1"/>
</dbReference>
<proteinExistence type="predicted"/>
<dbReference type="SUPFAM" id="SSF48498">
    <property type="entry name" value="Tetracyclin repressor-like, C-terminal domain"/>
    <property type="match status" value="1"/>
</dbReference>
<dbReference type="Pfam" id="PF00440">
    <property type="entry name" value="TetR_N"/>
    <property type="match status" value="1"/>
</dbReference>
<dbReference type="PRINTS" id="PR00455">
    <property type="entry name" value="HTHTETR"/>
</dbReference>
<evidence type="ECO:0000313" key="6">
    <source>
        <dbReference type="EMBL" id="SDM77394.1"/>
    </source>
</evidence>
<keyword evidence="7" id="KW-1185">Reference proteome</keyword>
<evidence type="ECO:0000256" key="3">
    <source>
        <dbReference type="ARBA" id="ARBA00023163"/>
    </source>
</evidence>
<name>A0A1G9VYR2_9BACT</name>
<accession>A0A1G9VYR2</accession>
<dbReference type="InterPro" id="IPR001647">
    <property type="entry name" value="HTH_TetR"/>
</dbReference>
<evidence type="ECO:0000256" key="4">
    <source>
        <dbReference type="PROSITE-ProRule" id="PRU00335"/>
    </source>
</evidence>
<keyword evidence="2 4" id="KW-0238">DNA-binding</keyword>
<dbReference type="EMBL" id="FNGS01000009">
    <property type="protein sequence ID" value="SDM77394.1"/>
    <property type="molecule type" value="Genomic_DNA"/>
</dbReference>